<dbReference type="GO" id="GO:0005743">
    <property type="term" value="C:mitochondrial inner membrane"/>
    <property type="evidence" value="ECO:0007669"/>
    <property type="project" value="UniProtKB-SubCell"/>
</dbReference>
<gene>
    <name evidence="13" type="primary">atp6</name>
</gene>
<comment type="similarity">
    <text evidence="2">Belongs to the ATPase A chain family.</text>
</comment>
<dbReference type="InterPro" id="IPR035908">
    <property type="entry name" value="F0_ATP_A_sf"/>
</dbReference>
<evidence type="ECO:0000256" key="2">
    <source>
        <dbReference type="ARBA" id="ARBA00006810"/>
    </source>
</evidence>
<proteinExistence type="inferred from homology"/>
<dbReference type="SUPFAM" id="SSF81336">
    <property type="entry name" value="F1F0 ATP synthase subunit A"/>
    <property type="match status" value="1"/>
</dbReference>
<reference evidence="13" key="1">
    <citation type="journal article" date="2015" name="Mol. Phylogenet. Evol.">
        <title>Elucidating the phylogenetic position of Gnathostomulida and first mitochondrial genomes of Gnathostomulida, Gastrotricha and Polycladida (Platyhelminthes).</title>
        <authorList>
            <person name="Golombek A."/>
            <person name="Tobergte S."/>
            <person name="Struck T.H."/>
        </authorList>
    </citation>
    <scope>NUCLEOTIDE SEQUENCE</scope>
</reference>
<dbReference type="RefSeq" id="YP_009136575.1">
    <property type="nucleotide sequence ID" value="NC_026985.1"/>
</dbReference>
<comment type="subcellular location">
    <subcellularLocation>
        <location evidence="1">Membrane</location>
        <topology evidence="1">Multi-pass membrane protein</topology>
    </subcellularLocation>
    <subcellularLocation>
        <location evidence="11">Mitochondrion inner membrane</location>
        <topology evidence="11">Multi-pass membrane protein</topology>
    </subcellularLocation>
</comment>
<feature type="transmembrane region" description="Helical" evidence="12">
    <location>
        <begin position="6"/>
        <end position="25"/>
    </location>
</feature>
<dbReference type="GO" id="GO:0045259">
    <property type="term" value="C:proton-transporting ATP synthase complex"/>
    <property type="evidence" value="ECO:0007669"/>
    <property type="project" value="UniProtKB-KW"/>
</dbReference>
<feature type="transmembrane region" description="Helical" evidence="12">
    <location>
        <begin position="128"/>
        <end position="151"/>
    </location>
</feature>
<evidence type="ECO:0000256" key="11">
    <source>
        <dbReference type="RuleBase" id="RU004450"/>
    </source>
</evidence>
<dbReference type="NCBIfam" id="TIGR01131">
    <property type="entry name" value="ATP_synt_6_or_A"/>
    <property type="match status" value="1"/>
</dbReference>
<feature type="transmembrane region" description="Helical" evidence="12">
    <location>
        <begin position="99"/>
        <end position="122"/>
    </location>
</feature>
<dbReference type="GeneID" id="24251211"/>
<organism evidence="13">
    <name type="scientific">Lepidodermella squamata</name>
    <dbReference type="NCBI Taxonomy" id="1194616"/>
    <lineage>
        <taxon>Eukaryota</taxon>
        <taxon>Metazoa</taxon>
        <taxon>Spiralia</taxon>
        <taxon>Lophotrochozoa</taxon>
        <taxon>Gastrotricha</taxon>
        <taxon>Chaetonotida</taxon>
        <taxon>Paucitubulatina</taxon>
        <taxon>Chaetonotidae</taxon>
        <taxon>Lepidodermella</taxon>
    </lineage>
</organism>
<evidence type="ECO:0000256" key="3">
    <source>
        <dbReference type="ARBA" id="ARBA00022448"/>
    </source>
</evidence>
<dbReference type="PANTHER" id="PTHR11410:SF0">
    <property type="entry name" value="ATP SYNTHASE SUBUNIT A"/>
    <property type="match status" value="1"/>
</dbReference>
<evidence type="ECO:0000256" key="7">
    <source>
        <dbReference type="ARBA" id="ARBA00022989"/>
    </source>
</evidence>
<keyword evidence="5 12" id="KW-0812">Transmembrane</keyword>
<evidence type="ECO:0000313" key="13">
    <source>
        <dbReference type="EMBL" id="AKD00050.1"/>
    </source>
</evidence>
<dbReference type="Gene3D" id="1.20.120.220">
    <property type="entry name" value="ATP synthase, F0 complex, subunit A"/>
    <property type="match status" value="1"/>
</dbReference>
<dbReference type="PROSITE" id="PS00449">
    <property type="entry name" value="ATPASE_A"/>
    <property type="match status" value="1"/>
</dbReference>
<keyword evidence="13" id="KW-0496">Mitochondrion</keyword>
<dbReference type="InterPro" id="IPR045083">
    <property type="entry name" value="ATP_synth_F0_asu_bact/mt"/>
</dbReference>
<evidence type="ECO:0000256" key="9">
    <source>
        <dbReference type="ARBA" id="ARBA00023136"/>
    </source>
</evidence>
<evidence type="ECO:0000256" key="6">
    <source>
        <dbReference type="ARBA" id="ARBA00022781"/>
    </source>
</evidence>
<keyword evidence="10" id="KW-0066">ATP synthesis</keyword>
<evidence type="ECO:0000256" key="10">
    <source>
        <dbReference type="ARBA" id="ARBA00023310"/>
    </source>
</evidence>
<keyword evidence="4" id="KW-0138">CF(0)</keyword>
<dbReference type="InterPro" id="IPR023011">
    <property type="entry name" value="ATP_synth_F0_asu_AS"/>
</dbReference>
<accession>A0A0F6Q0X0</accession>
<keyword evidence="7 12" id="KW-1133">Transmembrane helix</keyword>
<evidence type="ECO:0000256" key="12">
    <source>
        <dbReference type="SAM" id="Phobius"/>
    </source>
</evidence>
<dbReference type="InterPro" id="IPR000568">
    <property type="entry name" value="ATP_synth_F0_asu"/>
</dbReference>
<keyword evidence="6" id="KW-0375">Hydrogen ion transport</keyword>
<keyword evidence="8" id="KW-0406">Ion transport</keyword>
<feature type="transmembrane region" description="Helical" evidence="12">
    <location>
        <begin position="37"/>
        <end position="58"/>
    </location>
</feature>
<dbReference type="GO" id="GO:0046933">
    <property type="term" value="F:proton-transporting ATP synthase activity, rotational mechanism"/>
    <property type="evidence" value="ECO:0007669"/>
    <property type="project" value="TreeGrafter"/>
</dbReference>
<evidence type="ECO:0000256" key="4">
    <source>
        <dbReference type="ARBA" id="ARBA00022547"/>
    </source>
</evidence>
<evidence type="ECO:0000256" key="5">
    <source>
        <dbReference type="ARBA" id="ARBA00022692"/>
    </source>
</evidence>
<dbReference type="EMBL" id="KP965862">
    <property type="protein sequence ID" value="AKD00050.1"/>
    <property type="molecule type" value="Genomic_DNA"/>
</dbReference>
<evidence type="ECO:0000256" key="8">
    <source>
        <dbReference type="ARBA" id="ARBA00023065"/>
    </source>
</evidence>
<dbReference type="PANTHER" id="PTHR11410">
    <property type="entry name" value="ATP SYNTHASE SUBUNIT A"/>
    <property type="match status" value="1"/>
</dbReference>
<geneLocation type="mitochondrion" evidence="13"/>
<protein>
    <recommendedName>
        <fullName evidence="11">ATP synthase subunit a</fullName>
    </recommendedName>
</protein>
<dbReference type="Pfam" id="PF00119">
    <property type="entry name" value="ATP-synt_A"/>
    <property type="match status" value="1"/>
</dbReference>
<sequence>MSSLGSVLLILLLVVNFAGLIPYVFSVSSHASFTFSLGLVVWASVIISCVALDSVSFLVHMCPFGAPLALGWFLSIVEVISICLRPITLSVRLAANMSAGHVVLGLIGGSMSLSVVSAAALIPVGVGYLFFELMVCFIQGFVFYLLSALYFDEHS</sequence>
<dbReference type="CDD" id="cd00310">
    <property type="entry name" value="ATP-synt_Fo_a_6"/>
    <property type="match status" value="1"/>
</dbReference>
<dbReference type="CTD" id="4508"/>
<dbReference type="AlphaFoldDB" id="A0A0F6Q0X0"/>
<evidence type="ECO:0000256" key="1">
    <source>
        <dbReference type="ARBA" id="ARBA00004141"/>
    </source>
</evidence>
<keyword evidence="9 12" id="KW-0472">Membrane</keyword>
<dbReference type="PRINTS" id="PR00123">
    <property type="entry name" value="ATPASEA"/>
</dbReference>
<name>A0A0F6Q0X0_9BILA</name>
<keyword evidence="3" id="KW-0813">Transport</keyword>
<feature type="transmembrane region" description="Helical" evidence="12">
    <location>
        <begin position="64"/>
        <end position="87"/>
    </location>
</feature>